<evidence type="ECO:0000313" key="2">
    <source>
        <dbReference type="EMBL" id="CEG36658.1"/>
    </source>
</evidence>
<accession>A0A0P1A8V3</accession>
<reference evidence="3" key="1">
    <citation type="submission" date="2014-09" db="EMBL/GenBank/DDBJ databases">
        <authorList>
            <person name="Sharma Rahul"/>
            <person name="Thines Marco"/>
        </authorList>
    </citation>
    <scope>NUCLEOTIDE SEQUENCE [LARGE SCALE GENOMIC DNA]</scope>
</reference>
<dbReference type="RefSeq" id="XP_036263007.1">
    <property type="nucleotide sequence ID" value="XM_036407292.1"/>
</dbReference>
<dbReference type="EMBL" id="CCYD01000217">
    <property type="protein sequence ID" value="CEG36658.1"/>
    <property type="molecule type" value="Genomic_DNA"/>
</dbReference>
<feature type="signal peptide" evidence="1">
    <location>
        <begin position="1"/>
        <end position="16"/>
    </location>
</feature>
<dbReference type="Proteomes" id="UP000054928">
    <property type="component" value="Unassembled WGS sequence"/>
</dbReference>
<name>A0A0P1A8V3_PLAHL</name>
<protein>
    <recommendedName>
        <fullName evidence="4">RxLR-like protein</fullName>
    </recommendedName>
</protein>
<sequence length="65" mass="7017">MVSYIYIMLLVCTAKCLLVTNASIKKRDIVVLLLCHAVGSAKSCHSSSNNISMQFVSLDGISVLN</sequence>
<dbReference type="AlphaFoldDB" id="A0A0P1A8V3"/>
<keyword evidence="1" id="KW-0732">Signal</keyword>
<organism evidence="2 3">
    <name type="scientific">Plasmopara halstedii</name>
    <name type="common">Downy mildew of sunflower</name>
    <dbReference type="NCBI Taxonomy" id="4781"/>
    <lineage>
        <taxon>Eukaryota</taxon>
        <taxon>Sar</taxon>
        <taxon>Stramenopiles</taxon>
        <taxon>Oomycota</taxon>
        <taxon>Peronosporomycetes</taxon>
        <taxon>Peronosporales</taxon>
        <taxon>Peronosporaceae</taxon>
        <taxon>Plasmopara</taxon>
    </lineage>
</organism>
<evidence type="ECO:0008006" key="4">
    <source>
        <dbReference type="Google" id="ProtNLM"/>
    </source>
</evidence>
<feature type="chain" id="PRO_5006058467" description="RxLR-like protein" evidence="1">
    <location>
        <begin position="17"/>
        <end position="65"/>
    </location>
</feature>
<proteinExistence type="predicted"/>
<dbReference type="GeneID" id="59052792"/>
<keyword evidence="3" id="KW-1185">Reference proteome</keyword>
<evidence type="ECO:0000256" key="1">
    <source>
        <dbReference type="SAM" id="SignalP"/>
    </source>
</evidence>
<evidence type="ECO:0000313" key="3">
    <source>
        <dbReference type="Proteomes" id="UP000054928"/>
    </source>
</evidence>